<dbReference type="PANTHER" id="PTHR13504">
    <property type="entry name" value="FIDO DOMAIN-CONTAINING PROTEIN DDB_G0283145"/>
    <property type="match status" value="1"/>
</dbReference>
<feature type="active site" evidence="1">
    <location>
        <position position="449"/>
    </location>
</feature>
<dbReference type="SUPFAM" id="SSF140931">
    <property type="entry name" value="Fic-like"/>
    <property type="match status" value="1"/>
</dbReference>
<evidence type="ECO:0000313" key="4">
    <source>
        <dbReference type="EMBL" id="SDH96800.1"/>
    </source>
</evidence>
<feature type="binding site" evidence="2">
    <location>
        <begin position="453"/>
        <end position="460"/>
    </location>
    <ligand>
        <name>ATP</name>
        <dbReference type="ChEBI" id="CHEBI:30616"/>
    </ligand>
</feature>
<dbReference type="EMBL" id="FNCJ01000015">
    <property type="protein sequence ID" value="SDH96800.1"/>
    <property type="molecule type" value="Genomic_DNA"/>
</dbReference>
<feature type="domain" description="Fido" evidence="3">
    <location>
        <begin position="372"/>
        <end position="507"/>
    </location>
</feature>
<dbReference type="PANTHER" id="PTHR13504:SF38">
    <property type="entry name" value="FIDO DOMAIN-CONTAINING PROTEIN"/>
    <property type="match status" value="1"/>
</dbReference>
<dbReference type="GO" id="GO:0005524">
    <property type="term" value="F:ATP binding"/>
    <property type="evidence" value="ECO:0007669"/>
    <property type="project" value="UniProtKB-KW"/>
</dbReference>
<dbReference type="OrthoDB" id="9813719at2"/>
<accession>A0A1G8GR80</accession>
<protein>
    <submittedName>
        <fullName evidence="4">Fic/DOC family protein</fullName>
    </submittedName>
</protein>
<evidence type="ECO:0000313" key="5">
    <source>
        <dbReference type="Proteomes" id="UP000199706"/>
    </source>
</evidence>
<dbReference type="RefSeq" id="WP_090689317.1">
    <property type="nucleotide sequence ID" value="NZ_CADERL010000024.1"/>
</dbReference>
<dbReference type="InterPro" id="IPR036597">
    <property type="entry name" value="Fido-like_dom_sf"/>
</dbReference>
<reference evidence="4 5" key="1">
    <citation type="submission" date="2016-10" db="EMBL/GenBank/DDBJ databases">
        <authorList>
            <person name="de Groot N.N."/>
        </authorList>
    </citation>
    <scope>NUCLEOTIDE SEQUENCE [LARGE SCALE GENOMIC DNA]</scope>
    <source>
        <strain evidence="4 5">LMG 2247</strain>
    </source>
</reference>
<gene>
    <name evidence="4" type="ORF">SAMN05216466_115109</name>
</gene>
<evidence type="ECO:0000256" key="2">
    <source>
        <dbReference type="PIRSR" id="PIRSR640198-2"/>
    </source>
</evidence>
<dbReference type="InterPro" id="IPR003812">
    <property type="entry name" value="Fido"/>
</dbReference>
<evidence type="ECO:0000256" key="1">
    <source>
        <dbReference type="PIRSR" id="PIRSR640198-1"/>
    </source>
</evidence>
<dbReference type="PROSITE" id="PS51459">
    <property type="entry name" value="FIDO"/>
    <property type="match status" value="1"/>
</dbReference>
<proteinExistence type="predicted"/>
<keyword evidence="2" id="KW-0067">ATP-binding</keyword>
<keyword evidence="2" id="KW-0547">Nucleotide-binding</keyword>
<dbReference type="Gene3D" id="1.10.3290.10">
    <property type="entry name" value="Fido-like domain"/>
    <property type="match status" value="1"/>
</dbReference>
<organism evidence="4 5">
    <name type="scientific">Paraburkholderia phenazinium</name>
    <dbReference type="NCBI Taxonomy" id="60549"/>
    <lineage>
        <taxon>Bacteria</taxon>
        <taxon>Pseudomonadati</taxon>
        <taxon>Pseudomonadota</taxon>
        <taxon>Betaproteobacteria</taxon>
        <taxon>Burkholderiales</taxon>
        <taxon>Burkholderiaceae</taxon>
        <taxon>Paraburkholderia</taxon>
    </lineage>
</organism>
<dbReference type="AlphaFoldDB" id="A0A1G8GR80"/>
<dbReference type="Proteomes" id="UP000199706">
    <property type="component" value="Unassembled WGS sequence"/>
</dbReference>
<sequence>MATPHEKLADSLQVLKALQDQHIAVFQTSVLPTLTRVHQERLVRAGFLKQVIRGWYLPNNPEDGDGDSTHWYSNMEAFVAAYATSRFGNEWQLSAELSLLKHSGHTSISKQLQLQSPKANNQLQELPHGCSLFLYRVSPDMLVPGRAPSESGLLLMPLPEALIRSSPTFFTQHELAAQIAMRRVDISTLTARLLEGGNSVVAGRLVGALRAVGRQDDAEQLAGTMQAAGYVITESNPFQRLLTQIAGRANESPYVQRIQVMWSGMRDEVITRFADAPRRAPIPAEALLSDIAARYIADAYHSLSIEGYRVSAELIEKVRNGAWSPLTNREDRNARDAMAAKGYAETHKRVSALIGRVVSDELKPASAFRSDFFQWYVTLFSPSVTAGILKAGDLAGYRSNPVFIRNALHVPPAPEAVRDCMPALMDLLEAEEHPAVRAVLGHFIFVFIHPYMDGNGRLSRFLMNYMLTTGGYPWTIVTVQSRSAYLAALEQASTYGNIRPFAELISGLVSLQAAEPVERITQRPESGSWTAPPSVAP</sequence>
<dbReference type="Pfam" id="PF02661">
    <property type="entry name" value="Fic"/>
    <property type="match status" value="1"/>
</dbReference>
<evidence type="ECO:0000259" key="3">
    <source>
        <dbReference type="PROSITE" id="PS51459"/>
    </source>
</evidence>
<name>A0A1G8GR80_9BURK</name>
<dbReference type="InterPro" id="IPR040198">
    <property type="entry name" value="Fido_containing"/>
</dbReference>